<keyword evidence="2" id="KW-1185">Reference proteome</keyword>
<organism evidence="2 3">
    <name type="scientific">Sipha flava</name>
    <name type="common">yellow sugarcane aphid</name>
    <dbReference type="NCBI Taxonomy" id="143950"/>
    <lineage>
        <taxon>Eukaryota</taxon>
        <taxon>Metazoa</taxon>
        <taxon>Ecdysozoa</taxon>
        <taxon>Arthropoda</taxon>
        <taxon>Hexapoda</taxon>
        <taxon>Insecta</taxon>
        <taxon>Pterygota</taxon>
        <taxon>Neoptera</taxon>
        <taxon>Paraneoptera</taxon>
        <taxon>Hemiptera</taxon>
        <taxon>Sternorrhyncha</taxon>
        <taxon>Aphidomorpha</taxon>
        <taxon>Aphidoidea</taxon>
        <taxon>Aphididae</taxon>
        <taxon>Sipha</taxon>
    </lineage>
</organism>
<dbReference type="Proteomes" id="UP000694846">
    <property type="component" value="Unplaced"/>
</dbReference>
<name>A0A8B8FB25_9HEMI</name>
<evidence type="ECO:0000256" key="1">
    <source>
        <dbReference type="SAM" id="MobiDB-lite"/>
    </source>
</evidence>
<evidence type="ECO:0000313" key="2">
    <source>
        <dbReference type="Proteomes" id="UP000694846"/>
    </source>
</evidence>
<protein>
    <submittedName>
        <fullName evidence="3">Uncharacterized protein LOC112681914</fullName>
    </submittedName>
</protein>
<evidence type="ECO:0000313" key="3">
    <source>
        <dbReference type="RefSeq" id="XP_025408059.1"/>
    </source>
</evidence>
<dbReference type="AlphaFoldDB" id="A0A8B8FB25"/>
<dbReference type="OrthoDB" id="8061736at2759"/>
<sequence length="385" mass="44938">MDTYYVCNGNLVKNDTQIDPKDIFIIEEPFETYDNNSNPDESIQLENDILLESRKRNCREWSQYETKILMDMYRRNVTQVGPMKKFKSKREMFKYIAQIISTKLNIIRSAHQCENRYKTVVNQLKVGPTIVQKAKSDVGNNEEESQERSQSDVTASVSADHDYNGQNSRINGQCPNKSISEWGIDDTKLLMELYRKNISKVGLERTFRTKLKMFEHIATVISDILNITRTAEQCLNRYKTIFRRKSFKQNKIKNNNLSMNNTIIENNLNSNDSPDCDTHLVNNFSETEFNTHIYDGNTLRKIVRQPKIMPKIISTEHNMNPETLLVKTLKDIAAQKEKTLLKIAANQECAHERRHQEQLALIRYYGDNFARSFGIQINNTTEHQY</sequence>
<feature type="region of interest" description="Disordered" evidence="1">
    <location>
        <begin position="133"/>
        <end position="172"/>
    </location>
</feature>
<reference evidence="3" key="1">
    <citation type="submission" date="2025-08" db="UniProtKB">
        <authorList>
            <consortium name="RefSeq"/>
        </authorList>
    </citation>
    <scope>IDENTIFICATION</scope>
    <source>
        <tissue evidence="3">Whole body</tissue>
    </source>
</reference>
<accession>A0A8B8FB25</accession>
<dbReference type="GeneID" id="112681914"/>
<gene>
    <name evidence="3" type="primary">LOC112681914</name>
</gene>
<proteinExistence type="predicted"/>
<dbReference type="RefSeq" id="XP_025408059.1">
    <property type="nucleotide sequence ID" value="XM_025552274.1"/>
</dbReference>